<accession>A0ABW2B505</accession>
<comment type="caution">
    <text evidence="1">The sequence shown here is derived from an EMBL/GenBank/DDBJ whole genome shotgun (WGS) entry which is preliminary data.</text>
</comment>
<proteinExistence type="predicted"/>
<organism evidence="1 2">
    <name type="scientific">Sulfitobacter porphyrae</name>
    <dbReference type="NCBI Taxonomy" id="1246864"/>
    <lineage>
        <taxon>Bacteria</taxon>
        <taxon>Pseudomonadati</taxon>
        <taxon>Pseudomonadota</taxon>
        <taxon>Alphaproteobacteria</taxon>
        <taxon>Rhodobacterales</taxon>
        <taxon>Roseobacteraceae</taxon>
        <taxon>Sulfitobacter</taxon>
    </lineage>
</organism>
<keyword evidence="2" id="KW-1185">Reference proteome</keyword>
<reference evidence="2" key="1">
    <citation type="journal article" date="2019" name="Int. J. Syst. Evol. Microbiol.">
        <title>The Global Catalogue of Microorganisms (GCM) 10K type strain sequencing project: providing services to taxonomists for standard genome sequencing and annotation.</title>
        <authorList>
            <consortium name="The Broad Institute Genomics Platform"/>
            <consortium name="The Broad Institute Genome Sequencing Center for Infectious Disease"/>
            <person name="Wu L."/>
            <person name="Ma J."/>
        </authorList>
    </citation>
    <scope>NUCLEOTIDE SEQUENCE [LARGE SCALE GENOMIC DNA]</scope>
    <source>
        <strain evidence="2">CCUG 66188</strain>
    </source>
</reference>
<dbReference type="EMBL" id="JBHSWG010000001">
    <property type="protein sequence ID" value="MFC6760820.1"/>
    <property type="molecule type" value="Genomic_DNA"/>
</dbReference>
<protein>
    <submittedName>
        <fullName evidence="1">Uncharacterized protein</fullName>
    </submittedName>
</protein>
<gene>
    <name evidence="1" type="ORF">ACFQFQ_17080</name>
</gene>
<dbReference type="Proteomes" id="UP001596353">
    <property type="component" value="Unassembled WGS sequence"/>
</dbReference>
<evidence type="ECO:0000313" key="2">
    <source>
        <dbReference type="Proteomes" id="UP001596353"/>
    </source>
</evidence>
<name>A0ABW2B505_9RHOB</name>
<sequence length="104" mass="12179">MDTWKNHPPHQGETVTAYAHRLEGLGAEEMLVRKALADHFDMPLAEMGAFFEAFETARLRHLTLLKRIHPNRTRYSLVKKVSKNLGIPEERAEYWVKKYEDSKE</sequence>
<evidence type="ECO:0000313" key="1">
    <source>
        <dbReference type="EMBL" id="MFC6760820.1"/>
    </source>
</evidence>